<dbReference type="GO" id="GO:0008240">
    <property type="term" value="F:tripeptidyl-peptidase activity"/>
    <property type="evidence" value="ECO:0007669"/>
    <property type="project" value="TreeGrafter"/>
</dbReference>
<accession>A0A0C3DS80</accession>
<dbReference type="InterPro" id="IPR015366">
    <property type="entry name" value="S53_propep"/>
</dbReference>
<name>A0A0C3DS80_9AGAM</name>
<reference evidence="2 3" key="1">
    <citation type="submission" date="2014-04" db="EMBL/GenBank/DDBJ databases">
        <authorList>
            <consortium name="DOE Joint Genome Institute"/>
            <person name="Kuo A."/>
            <person name="Kohler A."/>
            <person name="Nagy L.G."/>
            <person name="Floudas D."/>
            <person name="Copeland A."/>
            <person name="Barry K.W."/>
            <person name="Cichocki N."/>
            <person name="Veneault-Fourrey C."/>
            <person name="LaButti K."/>
            <person name="Lindquist E.A."/>
            <person name="Lipzen A."/>
            <person name="Lundell T."/>
            <person name="Morin E."/>
            <person name="Murat C."/>
            <person name="Sun H."/>
            <person name="Tunlid A."/>
            <person name="Henrissat B."/>
            <person name="Grigoriev I.V."/>
            <person name="Hibbett D.S."/>
            <person name="Martin F."/>
            <person name="Nordberg H.P."/>
            <person name="Cantor M.N."/>
            <person name="Hua S.X."/>
        </authorList>
    </citation>
    <scope>NUCLEOTIDE SEQUENCE [LARGE SCALE GENOMIC DNA]</scope>
    <source>
        <strain evidence="2 3">Foug A</strain>
    </source>
</reference>
<dbReference type="InterPro" id="IPR050819">
    <property type="entry name" value="Tripeptidyl-peptidase_I"/>
</dbReference>
<dbReference type="OrthoDB" id="3244248at2759"/>
<reference evidence="3" key="2">
    <citation type="submission" date="2015-01" db="EMBL/GenBank/DDBJ databases">
        <title>Evolutionary Origins and Diversification of the Mycorrhizal Mutualists.</title>
        <authorList>
            <consortium name="DOE Joint Genome Institute"/>
            <consortium name="Mycorrhizal Genomics Consortium"/>
            <person name="Kohler A."/>
            <person name="Kuo A."/>
            <person name="Nagy L.G."/>
            <person name="Floudas D."/>
            <person name="Copeland A."/>
            <person name="Barry K.W."/>
            <person name="Cichocki N."/>
            <person name="Veneault-Fourrey C."/>
            <person name="LaButti K."/>
            <person name="Lindquist E.A."/>
            <person name="Lipzen A."/>
            <person name="Lundell T."/>
            <person name="Morin E."/>
            <person name="Murat C."/>
            <person name="Riley R."/>
            <person name="Ohm R."/>
            <person name="Sun H."/>
            <person name="Tunlid A."/>
            <person name="Henrissat B."/>
            <person name="Grigoriev I.V."/>
            <person name="Hibbett D.S."/>
            <person name="Martin F."/>
        </authorList>
    </citation>
    <scope>NUCLEOTIDE SEQUENCE [LARGE SCALE GENOMIC DNA]</scope>
    <source>
        <strain evidence="3">Foug A</strain>
    </source>
</reference>
<dbReference type="AlphaFoldDB" id="A0A0C3DS80"/>
<protein>
    <recommendedName>
        <fullName evidence="1">Peptidase S53 activation domain-containing protein</fullName>
    </recommendedName>
</protein>
<dbReference type="GO" id="GO:0006508">
    <property type="term" value="P:proteolysis"/>
    <property type="evidence" value="ECO:0007669"/>
    <property type="project" value="TreeGrafter"/>
</dbReference>
<organism evidence="2 3">
    <name type="scientific">Scleroderma citrinum Foug A</name>
    <dbReference type="NCBI Taxonomy" id="1036808"/>
    <lineage>
        <taxon>Eukaryota</taxon>
        <taxon>Fungi</taxon>
        <taxon>Dikarya</taxon>
        <taxon>Basidiomycota</taxon>
        <taxon>Agaricomycotina</taxon>
        <taxon>Agaricomycetes</taxon>
        <taxon>Agaricomycetidae</taxon>
        <taxon>Boletales</taxon>
        <taxon>Sclerodermatineae</taxon>
        <taxon>Sclerodermataceae</taxon>
        <taxon>Scleroderma</taxon>
    </lineage>
</organism>
<dbReference type="PANTHER" id="PTHR14218:SF15">
    <property type="entry name" value="TRIPEPTIDYL-PEPTIDASE 1"/>
    <property type="match status" value="1"/>
</dbReference>
<proteinExistence type="predicted"/>
<dbReference type="PANTHER" id="PTHR14218">
    <property type="entry name" value="PROTEASE S8 TRIPEPTIDYL PEPTIDASE I CLN2"/>
    <property type="match status" value="1"/>
</dbReference>
<sequence>MLDTKYHIYSDTETGEGIIRTSGYNLPEILHEHIEFIQTTTMFARFKALEIATHLGMEARALSVPTDGGTITGPASNPVDSACNTTVVSSCIRQLYNAVDYNTSATNRNNMAVSGFSQNYANIKDLQDYYAAVNPAAYLSMREHKRLIRKTSLVF</sequence>
<keyword evidence="3" id="KW-1185">Reference proteome</keyword>
<dbReference type="GO" id="GO:0004175">
    <property type="term" value="F:endopeptidase activity"/>
    <property type="evidence" value="ECO:0007669"/>
    <property type="project" value="TreeGrafter"/>
</dbReference>
<gene>
    <name evidence="2" type="ORF">SCLCIDRAFT_744182</name>
</gene>
<feature type="domain" description="Peptidase S53 activation" evidence="1">
    <location>
        <begin position="1"/>
        <end position="43"/>
    </location>
</feature>
<evidence type="ECO:0000313" key="2">
    <source>
        <dbReference type="EMBL" id="KIM63490.1"/>
    </source>
</evidence>
<dbReference type="HOGENOM" id="CLU_1696529_0_0_1"/>
<evidence type="ECO:0000313" key="3">
    <source>
        <dbReference type="Proteomes" id="UP000053989"/>
    </source>
</evidence>
<dbReference type="Proteomes" id="UP000053989">
    <property type="component" value="Unassembled WGS sequence"/>
</dbReference>
<evidence type="ECO:0000259" key="1">
    <source>
        <dbReference type="Pfam" id="PF09286"/>
    </source>
</evidence>
<dbReference type="Pfam" id="PF09286">
    <property type="entry name" value="Pro-kuma_activ"/>
    <property type="match status" value="1"/>
</dbReference>
<dbReference type="EMBL" id="KN822034">
    <property type="protein sequence ID" value="KIM63490.1"/>
    <property type="molecule type" value="Genomic_DNA"/>
</dbReference>
<dbReference type="STRING" id="1036808.A0A0C3DS80"/>
<dbReference type="InParanoid" id="A0A0C3DS80"/>